<sequence length="54" mass="6353">VKQITAILRIVTLVYLFGSKVEWYNKVKWLLCSREWAKIVNLIPALDSRLDFNS</sequence>
<gene>
    <name evidence="1" type="ORF">FKW44_005449</name>
</gene>
<dbReference type="Proteomes" id="UP000595437">
    <property type="component" value="Chromosome 3"/>
</dbReference>
<evidence type="ECO:0000313" key="1">
    <source>
        <dbReference type="EMBL" id="QQP53098.1"/>
    </source>
</evidence>
<reference evidence="2" key="1">
    <citation type="submission" date="2021-01" db="EMBL/GenBank/DDBJ databases">
        <title>Caligus Genome Assembly.</title>
        <authorList>
            <person name="Gallardo-Escarate C."/>
        </authorList>
    </citation>
    <scope>NUCLEOTIDE SEQUENCE [LARGE SCALE GENOMIC DNA]</scope>
</reference>
<proteinExistence type="predicted"/>
<keyword evidence="2" id="KW-1185">Reference proteome</keyword>
<accession>A0A7T8KBY6</accession>
<dbReference type="EMBL" id="CP045892">
    <property type="protein sequence ID" value="QQP53098.1"/>
    <property type="molecule type" value="Genomic_DNA"/>
</dbReference>
<name>A0A7T8KBY6_CALRO</name>
<feature type="non-terminal residue" evidence="1">
    <location>
        <position position="54"/>
    </location>
</feature>
<organism evidence="1 2">
    <name type="scientific">Caligus rogercresseyi</name>
    <name type="common">Sea louse</name>
    <dbReference type="NCBI Taxonomy" id="217165"/>
    <lineage>
        <taxon>Eukaryota</taxon>
        <taxon>Metazoa</taxon>
        <taxon>Ecdysozoa</taxon>
        <taxon>Arthropoda</taxon>
        <taxon>Crustacea</taxon>
        <taxon>Multicrustacea</taxon>
        <taxon>Hexanauplia</taxon>
        <taxon>Copepoda</taxon>
        <taxon>Siphonostomatoida</taxon>
        <taxon>Caligidae</taxon>
        <taxon>Caligus</taxon>
    </lineage>
</organism>
<protein>
    <submittedName>
        <fullName evidence="1">Uncharacterized protein</fullName>
    </submittedName>
</protein>
<evidence type="ECO:0000313" key="2">
    <source>
        <dbReference type="Proteomes" id="UP000595437"/>
    </source>
</evidence>
<feature type="non-terminal residue" evidence="1">
    <location>
        <position position="1"/>
    </location>
</feature>
<dbReference type="AlphaFoldDB" id="A0A7T8KBY6"/>